<protein>
    <recommendedName>
        <fullName evidence="6">UFSP1/2/DUB catalytic domain-containing protein</fullName>
    </recommendedName>
</protein>
<keyword evidence="4" id="KW-0378">Hydrolase</keyword>
<evidence type="ECO:0000256" key="4">
    <source>
        <dbReference type="ARBA" id="ARBA00022801"/>
    </source>
</evidence>
<dbReference type="InterPro" id="IPR038765">
    <property type="entry name" value="Papain-like_cys_pep_sf"/>
</dbReference>
<dbReference type="OrthoDB" id="417506at2759"/>
<evidence type="ECO:0000313" key="7">
    <source>
        <dbReference type="EMBL" id="ESN99813.1"/>
    </source>
</evidence>
<evidence type="ECO:0000313" key="9">
    <source>
        <dbReference type="Proteomes" id="UP000015101"/>
    </source>
</evidence>
<name>T1EFU0_HELRO</name>
<dbReference type="EnsemblMetazoa" id="HelroT113575">
    <property type="protein sequence ID" value="HelroP113575"/>
    <property type="gene ID" value="HelroG113575"/>
</dbReference>
<dbReference type="STRING" id="6412.T1EFU0"/>
<dbReference type="SUPFAM" id="SSF54001">
    <property type="entry name" value="Cysteine proteinases"/>
    <property type="match status" value="1"/>
</dbReference>
<dbReference type="AlphaFoldDB" id="T1EFU0"/>
<dbReference type="FunFam" id="3.90.70.130:FF:000001">
    <property type="entry name" value="Probable Ufm1-specific protease 2"/>
    <property type="match status" value="1"/>
</dbReference>
<dbReference type="PANTHER" id="PTHR48153">
    <property type="entry name" value="UFM1-SPECIFIC PROTEASE 2"/>
    <property type="match status" value="1"/>
</dbReference>
<organism evidence="8 9">
    <name type="scientific">Helobdella robusta</name>
    <name type="common">Californian leech</name>
    <dbReference type="NCBI Taxonomy" id="6412"/>
    <lineage>
        <taxon>Eukaryota</taxon>
        <taxon>Metazoa</taxon>
        <taxon>Spiralia</taxon>
        <taxon>Lophotrochozoa</taxon>
        <taxon>Annelida</taxon>
        <taxon>Clitellata</taxon>
        <taxon>Hirudinea</taxon>
        <taxon>Rhynchobdellida</taxon>
        <taxon>Glossiphoniidae</taxon>
        <taxon>Helobdella</taxon>
    </lineage>
</organism>
<dbReference type="InterPro" id="IPR012462">
    <property type="entry name" value="UFSP1/2_DUB_cat"/>
</dbReference>
<evidence type="ECO:0000256" key="5">
    <source>
        <dbReference type="ARBA" id="ARBA00022807"/>
    </source>
</evidence>
<gene>
    <name evidence="8" type="primary">20195442</name>
    <name evidence="7" type="ORF">HELRODRAFT_113575</name>
</gene>
<dbReference type="EMBL" id="KB097070">
    <property type="protein sequence ID" value="ESN99813.1"/>
    <property type="molecule type" value="Genomic_DNA"/>
</dbReference>
<dbReference type="PANTHER" id="PTHR48153:SF2">
    <property type="entry name" value="UFM1-SPECIFIC PROTEASE 2"/>
    <property type="match status" value="1"/>
</dbReference>
<dbReference type="OMA" id="FEIALCI"/>
<evidence type="ECO:0000256" key="3">
    <source>
        <dbReference type="ARBA" id="ARBA00022786"/>
    </source>
</evidence>
<accession>T1EFU0</accession>
<evidence type="ECO:0000256" key="2">
    <source>
        <dbReference type="ARBA" id="ARBA00022670"/>
    </source>
</evidence>
<dbReference type="Gene3D" id="3.90.70.130">
    <property type="match status" value="1"/>
</dbReference>
<keyword evidence="3" id="KW-0833">Ubl conjugation pathway</keyword>
<dbReference type="CTD" id="20195442"/>
<dbReference type="RefSeq" id="XP_009022164.1">
    <property type="nucleotide sequence ID" value="XM_009023916.1"/>
</dbReference>
<reference evidence="7 9" key="2">
    <citation type="journal article" date="2013" name="Nature">
        <title>Insights into bilaterian evolution from three spiralian genomes.</title>
        <authorList>
            <person name="Simakov O."/>
            <person name="Marletaz F."/>
            <person name="Cho S.J."/>
            <person name="Edsinger-Gonzales E."/>
            <person name="Havlak P."/>
            <person name="Hellsten U."/>
            <person name="Kuo D.H."/>
            <person name="Larsson T."/>
            <person name="Lv J."/>
            <person name="Arendt D."/>
            <person name="Savage R."/>
            <person name="Osoegawa K."/>
            <person name="de Jong P."/>
            <person name="Grimwood J."/>
            <person name="Chapman J.A."/>
            <person name="Shapiro H."/>
            <person name="Aerts A."/>
            <person name="Otillar R.P."/>
            <person name="Terry A.Y."/>
            <person name="Boore J.L."/>
            <person name="Grigoriev I.V."/>
            <person name="Lindberg D.R."/>
            <person name="Seaver E.C."/>
            <person name="Weisblat D.A."/>
            <person name="Putnam N.H."/>
            <person name="Rokhsar D.S."/>
        </authorList>
    </citation>
    <scope>NUCLEOTIDE SEQUENCE</scope>
</reference>
<keyword evidence="2" id="KW-0645">Protease</keyword>
<keyword evidence="9" id="KW-1185">Reference proteome</keyword>
<dbReference type="GeneID" id="20195442"/>
<sequence length="249" mass="28071">MEEKQLSSMRKDLHSRFLIPLSSPTFRRPNSLRLSRIQSPYLLDVHIGLAPSKAKGKVTLVRGSFEYHHYMQDRLDDSGWGCAYRSLQTIASWLYLQGYTEKATPTHRQIQQALVEVGDKLPSFLGSKQWIGSTEVSYVLDHIFSIQCKISHASSGLEMSSKIREIIHHLETHGSPMMIGGGVLAHTIIGIDFNEETGDVAYLVLDPHYTGPEDLKVIQSKGWCGWKGPDFWSANSFYNICMPLKPSGY</sequence>
<dbReference type="EMBL" id="AMQM01005746">
    <property type="status" value="NOT_ANNOTATED_CDS"/>
    <property type="molecule type" value="Genomic_DNA"/>
</dbReference>
<keyword evidence="5" id="KW-0788">Thiol protease</keyword>
<dbReference type="GO" id="GO:0071567">
    <property type="term" value="F:deUFMylase activity"/>
    <property type="evidence" value="ECO:0000318"/>
    <property type="project" value="GO_Central"/>
</dbReference>
<dbReference type="Proteomes" id="UP000015101">
    <property type="component" value="Unassembled WGS sequence"/>
</dbReference>
<comment type="similarity">
    <text evidence="1">Belongs to the peptidase C78 family.</text>
</comment>
<dbReference type="GO" id="GO:0005783">
    <property type="term" value="C:endoplasmic reticulum"/>
    <property type="evidence" value="ECO:0000318"/>
    <property type="project" value="GO_Central"/>
</dbReference>
<evidence type="ECO:0000259" key="6">
    <source>
        <dbReference type="Pfam" id="PF07910"/>
    </source>
</evidence>
<dbReference type="KEGG" id="hro:HELRODRAFT_113575"/>
<dbReference type="GO" id="GO:0006508">
    <property type="term" value="P:proteolysis"/>
    <property type="evidence" value="ECO:0000318"/>
    <property type="project" value="GO_Central"/>
</dbReference>
<reference evidence="9" key="1">
    <citation type="submission" date="2012-12" db="EMBL/GenBank/DDBJ databases">
        <authorList>
            <person name="Hellsten U."/>
            <person name="Grimwood J."/>
            <person name="Chapman J.A."/>
            <person name="Shapiro H."/>
            <person name="Aerts A."/>
            <person name="Otillar R.P."/>
            <person name="Terry A.Y."/>
            <person name="Boore J.L."/>
            <person name="Simakov O."/>
            <person name="Marletaz F."/>
            <person name="Cho S.-J."/>
            <person name="Edsinger-Gonzales E."/>
            <person name="Havlak P."/>
            <person name="Kuo D.-H."/>
            <person name="Larsson T."/>
            <person name="Lv J."/>
            <person name="Arendt D."/>
            <person name="Savage R."/>
            <person name="Osoegawa K."/>
            <person name="de Jong P."/>
            <person name="Lindberg D.R."/>
            <person name="Seaver E.C."/>
            <person name="Weisblat D.A."/>
            <person name="Putnam N.H."/>
            <person name="Grigoriev I.V."/>
            <person name="Rokhsar D.S."/>
        </authorList>
    </citation>
    <scope>NUCLEOTIDE SEQUENCE</scope>
</reference>
<dbReference type="InParanoid" id="T1EFU0"/>
<dbReference type="GO" id="GO:0005634">
    <property type="term" value="C:nucleus"/>
    <property type="evidence" value="ECO:0000318"/>
    <property type="project" value="GO_Central"/>
</dbReference>
<evidence type="ECO:0000256" key="1">
    <source>
        <dbReference type="ARBA" id="ARBA00008552"/>
    </source>
</evidence>
<evidence type="ECO:0000313" key="8">
    <source>
        <dbReference type="EnsemblMetazoa" id="HelroP113575"/>
    </source>
</evidence>
<proteinExistence type="inferred from homology"/>
<dbReference type="HOGENOM" id="CLU_021066_2_0_1"/>
<dbReference type="Pfam" id="PF07910">
    <property type="entry name" value="Peptidase_C78"/>
    <property type="match status" value="1"/>
</dbReference>
<reference evidence="8" key="3">
    <citation type="submission" date="2015-06" db="UniProtKB">
        <authorList>
            <consortium name="EnsemblMetazoa"/>
        </authorList>
    </citation>
    <scope>IDENTIFICATION</scope>
</reference>
<dbReference type="eggNOG" id="KOG2433">
    <property type="taxonomic scope" value="Eukaryota"/>
</dbReference>
<feature type="domain" description="UFSP1/2/DUB catalytic" evidence="6">
    <location>
        <begin position="57"/>
        <end position="241"/>
    </location>
</feature>